<accession>A0ABZ2BLI9</accession>
<reference evidence="2" key="2">
    <citation type="submission" date="2024-01" db="EMBL/GenBank/DDBJ databases">
        <title>Roseobacter fucihabitans sp. nov., isolated from the brown alga Fucus spiralis.</title>
        <authorList>
            <person name="Hahnke S."/>
            <person name="Berger M."/>
            <person name="Schlingloff A."/>
            <person name="Athale I."/>
            <person name="Neumann-Schaal M."/>
            <person name="Adenaya A."/>
            <person name="Poehlein A."/>
            <person name="Daniel R."/>
            <person name="Pertersen J."/>
            <person name="Brinkhoff T."/>
        </authorList>
    </citation>
    <scope>NUCLEOTIDE SEQUENCE [LARGE SCALE GENOMIC DNA]</scope>
    <source>
        <strain evidence="2">B14</strain>
    </source>
</reference>
<evidence type="ECO:0000313" key="2">
    <source>
        <dbReference type="Proteomes" id="UP001318682"/>
    </source>
</evidence>
<keyword evidence="2" id="KW-1185">Reference proteome</keyword>
<evidence type="ECO:0000313" key="1">
    <source>
        <dbReference type="EMBL" id="WVX47015.1"/>
    </source>
</evidence>
<proteinExistence type="predicted"/>
<dbReference type="Proteomes" id="UP001318682">
    <property type="component" value="Chromosome"/>
</dbReference>
<gene>
    <name evidence="1" type="ORF">ROLI_000730</name>
</gene>
<protein>
    <submittedName>
        <fullName evidence="1">Uncharacterized protein</fullName>
    </submittedName>
</protein>
<reference evidence="1 2" key="1">
    <citation type="submission" date="2015-07" db="EMBL/GenBank/DDBJ databases">
        <authorList>
            <person name="Voget S."/>
            <person name="Dogs M."/>
            <person name="Brinkhoff T.H."/>
            <person name="Daniel R."/>
        </authorList>
    </citation>
    <scope>NUCLEOTIDE SEQUENCE [LARGE SCALE GENOMIC DNA]</scope>
    <source>
        <strain evidence="1 2">B14</strain>
    </source>
</reference>
<sequence>MNRDWERNCLMSMADKHQRQGLCRADAIRDINATLCGFSTCFHIIQAVNAAYDGPSRNL</sequence>
<dbReference type="EMBL" id="CP143423">
    <property type="protein sequence ID" value="WVX47015.1"/>
    <property type="molecule type" value="Genomic_DNA"/>
</dbReference>
<name>A0ABZ2BLI9_9RHOB</name>
<organism evidence="1 2">
    <name type="scientific">Roseobacter fucihabitans</name>
    <dbReference type="NCBI Taxonomy" id="1537242"/>
    <lineage>
        <taxon>Bacteria</taxon>
        <taxon>Pseudomonadati</taxon>
        <taxon>Pseudomonadota</taxon>
        <taxon>Alphaproteobacteria</taxon>
        <taxon>Rhodobacterales</taxon>
        <taxon>Roseobacteraceae</taxon>
        <taxon>Roseobacter</taxon>
    </lineage>
</organism>
<dbReference type="RefSeq" id="WP_187430684.1">
    <property type="nucleotide sequence ID" value="NZ_CP143423.1"/>
</dbReference>